<sequence>MVWRVVLCVPLGDIAELSSRIRQPVIGLQGRMYKLPHRIPLTRHFAAILSPFPSLLHRCSLAAYGIVFILFDRFCTAVPRKMKPGNSFSILIHLRVNHTPHCILQKLDNEAQDRSEGGRISRRADAVGGFRQCGCLDRRRLWLPGSVCAHARVHCLNRLPVALCASFHVPVRPA</sequence>
<organism evidence="1 2">
    <name type="scientific">Coprinopsis marcescibilis</name>
    <name type="common">Agaric fungus</name>
    <name type="synonym">Psathyrella marcescibilis</name>
    <dbReference type="NCBI Taxonomy" id="230819"/>
    <lineage>
        <taxon>Eukaryota</taxon>
        <taxon>Fungi</taxon>
        <taxon>Dikarya</taxon>
        <taxon>Basidiomycota</taxon>
        <taxon>Agaricomycotina</taxon>
        <taxon>Agaricomycetes</taxon>
        <taxon>Agaricomycetidae</taxon>
        <taxon>Agaricales</taxon>
        <taxon>Agaricineae</taxon>
        <taxon>Psathyrellaceae</taxon>
        <taxon>Coprinopsis</taxon>
    </lineage>
</organism>
<gene>
    <name evidence="1" type="ORF">FA15DRAFT_309251</name>
</gene>
<keyword evidence="2" id="KW-1185">Reference proteome</keyword>
<dbReference type="AlphaFoldDB" id="A0A5C3KCA3"/>
<reference evidence="1 2" key="1">
    <citation type="journal article" date="2019" name="Nat. Ecol. Evol.">
        <title>Megaphylogeny resolves global patterns of mushroom evolution.</title>
        <authorList>
            <person name="Varga T."/>
            <person name="Krizsan K."/>
            <person name="Foldi C."/>
            <person name="Dima B."/>
            <person name="Sanchez-Garcia M."/>
            <person name="Sanchez-Ramirez S."/>
            <person name="Szollosi G.J."/>
            <person name="Szarkandi J.G."/>
            <person name="Papp V."/>
            <person name="Albert L."/>
            <person name="Andreopoulos W."/>
            <person name="Angelini C."/>
            <person name="Antonin V."/>
            <person name="Barry K.W."/>
            <person name="Bougher N.L."/>
            <person name="Buchanan P."/>
            <person name="Buyck B."/>
            <person name="Bense V."/>
            <person name="Catcheside P."/>
            <person name="Chovatia M."/>
            <person name="Cooper J."/>
            <person name="Damon W."/>
            <person name="Desjardin D."/>
            <person name="Finy P."/>
            <person name="Geml J."/>
            <person name="Haridas S."/>
            <person name="Hughes K."/>
            <person name="Justo A."/>
            <person name="Karasinski D."/>
            <person name="Kautmanova I."/>
            <person name="Kiss B."/>
            <person name="Kocsube S."/>
            <person name="Kotiranta H."/>
            <person name="LaButti K.M."/>
            <person name="Lechner B.E."/>
            <person name="Liimatainen K."/>
            <person name="Lipzen A."/>
            <person name="Lukacs Z."/>
            <person name="Mihaltcheva S."/>
            <person name="Morgado L.N."/>
            <person name="Niskanen T."/>
            <person name="Noordeloos M.E."/>
            <person name="Ohm R.A."/>
            <person name="Ortiz-Santana B."/>
            <person name="Ovrebo C."/>
            <person name="Racz N."/>
            <person name="Riley R."/>
            <person name="Savchenko A."/>
            <person name="Shiryaev A."/>
            <person name="Soop K."/>
            <person name="Spirin V."/>
            <person name="Szebenyi C."/>
            <person name="Tomsovsky M."/>
            <person name="Tulloss R.E."/>
            <person name="Uehling J."/>
            <person name="Grigoriev I.V."/>
            <person name="Vagvolgyi C."/>
            <person name="Papp T."/>
            <person name="Martin F.M."/>
            <person name="Miettinen O."/>
            <person name="Hibbett D.S."/>
            <person name="Nagy L.G."/>
        </authorList>
    </citation>
    <scope>NUCLEOTIDE SEQUENCE [LARGE SCALE GENOMIC DNA]</scope>
    <source>
        <strain evidence="1 2">CBS 121175</strain>
    </source>
</reference>
<name>A0A5C3KCA3_COPMA</name>
<evidence type="ECO:0000313" key="1">
    <source>
        <dbReference type="EMBL" id="TFK17699.1"/>
    </source>
</evidence>
<proteinExistence type="predicted"/>
<protein>
    <submittedName>
        <fullName evidence="1">Uncharacterized protein</fullName>
    </submittedName>
</protein>
<dbReference type="EMBL" id="ML210473">
    <property type="protein sequence ID" value="TFK17699.1"/>
    <property type="molecule type" value="Genomic_DNA"/>
</dbReference>
<accession>A0A5C3KCA3</accession>
<dbReference type="Proteomes" id="UP000307440">
    <property type="component" value="Unassembled WGS sequence"/>
</dbReference>
<evidence type="ECO:0000313" key="2">
    <source>
        <dbReference type="Proteomes" id="UP000307440"/>
    </source>
</evidence>